<dbReference type="InterPro" id="IPR003065">
    <property type="entry name" value="Invas_SpaK"/>
</dbReference>
<dbReference type="EMBL" id="CP092014">
    <property type="protein sequence ID" value="WFN96833.1"/>
    <property type="molecule type" value="Genomic_DNA"/>
</dbReference>
<dbReference type="Gene3D" id="3.30.1460.10">
    <property type="match status" value="1"/>
</dbReference>
<reference evidence="1 2" key="1">
    <citation type="submission" date="2022-02" db="EMBL/GenBank/DDBJ databases">
        <title>Phenotypic, genotypic and serological characterization of Edwardsiella ictaluri from catfish and ornamental fish species.</title>
        <authorList>
            <person name="Rose D."/>
            <person name="Tekedar H.C."/>
            <person name="Waldbieser G.C."/>
            <person name="Aarattuthodi S."/>
            <person name="Griffin M.J."/>
        </authorList>
    </citation>
    <scope>NUCLEOTIDE SEQUENCE [LARGE SCALE GENOMIC DNA]</scope>
    <source>
        <strain evidence="1 2">13 TAL-140 K3</strain>
    </source>
</reference>
<evidence type="ECO:0000313" key="1">
    <source>
        <dbReference type="EMBL" id="WFN96833.1"/>
    </source>
</evidence>
<protein>
    <submittedName>
        <fullName evidence="1">Uncharacterized protein</fullName>
    </submittedName>
</protein>
<dbReference type="GeneID" id="69539669"/>
<keyword evidence="2" id="KW-1185">Reference proteome</keyword>
<dbReference type="Pfam" id="PF03519">
    <property type="entry name" value="Invas_SpaK"/>
    <property type="match status" value="1"/>
</dbReference>
<dbReference type="Proteomes" id="UP001222680">
    <property type="component" value="Chromosome"/>
</dbReference>
<dbReference type="RefSeq" id="WP_015872044.1">
    <property type="nucleotide sequence ID" value="NZ_AP028097.1"/>
</dbReference>
<evidence type="ECO:0000313" key="2">
    <source>
        <dbReference type="Proteomes" id="UP001222680"/>
    </source>
</evidence>
<dbReference type="CDD" id="cd17035">
    <property type="entry name" value="T3SC_IB_Spa15-like"/>
    <property type="match status" value="1"/>
</dbReference>
<organism evidence="1 2">
    <name type="scientific">Edwardsiella ictaluri</name>
    <dbReference type="NCBI Taxonomy" id="67780"/>
    <lineage>
        <taxon>Bacteria</taxon>
        <taxon>Pseudomonadati</taxon>
        <taxon>Pseudomonadota</taxon>
        <taxon>Gammaproteobacteria</taxon>
        <taxon>Enterobacterales</taxon>
        <taxon>Hafniaceae</taxon>
        <taxon>Edwardsiella</taxon>
    </lineage>
</organism>
<name>A0ABY8GHK4_EDWIC</name>
<proteinExistence type="predicted"/>
<sequence>MIIDRQIIKEVLISFGLPRAIIDEMDNYPAISMHIQDTPDVFISCHDDKLWMWSLLPFGLNKIDSPGALRIIDILSSTLNGADGAGVFMLQTDNGLELKASMTATNFNSSESVKLTIEGFIRKLQGIISEVN</sequence>
<dbReference type="SUPFAM" id="SSF69635">
    <property type="entry name" value="Type III secretory system chaperone-like"/>
    <property type="match status" value="1"/>
</dbReference>
<accession>A0ABY8GHK4</accession>
<gene>
    <name evidence="1" type="ORF">MAY91_01310</name>
</gene>